<accession>A0A1I3CV32</accession>
<dbReference type="EMBL" id="FOQG01000002">
    <property type="protein sequence ID" value="SFH78216.1"/>
    <property type="molecule type" value="Genomic_DNA"/>
</dbReference>
<sequence>MLIAWIAMLVILLICAGVGLFVAFPHRGERLPAAPWLGEAMARAADAVPTLDPEDDERDAETADRLTSRGTAQR</sequence>
<name>A0A1I3CV32_9ACTN</name>
<organism evidence="3 4">
    <name type="scientific">Nocardioides psychrotolerans</name>
    <dbReference type="NCBI Taxonomy" id="1005945"/>
    <lineage>
        <taxon>Bacteria</taxon>
        <taxon>Bacillati</taxon>
        <taxon>Actinomycetota</taxon>
        <taxon>Actinomycetes</taxon>
        <taxon>Propionibacteriales</taxon>
        <taxon>Nocardioidaceae</taxon>
        <taxon>Nocardioides</taxon>
    </lineage>
</organism>
<keyword evidence="2" id="KW-0472">Membrane</keyword>
<evidence type="ECO:0000256" key="2">
    <source>
        <dbReference type="SAM" id="Phobius"/>
    </source>
</evidence>
<reference evidence="3 4" key="1">
    <citation type="submission" date="2016-10" db="EMBL/GenBank/DDBJ databases">
        <authorList>
            <person name="de Groot N.N."/>
        </authorList>
    </citation>
    <scope>NUCLEOTIDE SEQUENCE [LARGE SCALE GENOMIC DNA]</scope>
    <source>
        <strain evidence="3 4">CGMCC 1.11156</strain>
    </source>
</reference>
<evidence type="ECO:0000256" key="1">
    <source>
        <dbReference type="SAM" id="MobiDB-lite"/>
    </source>
</evidence>
<proteinExistence type="predicted"/>
<keyword evidence="4" id="KW-1185">Reference proteome</keyword>
<evidence type="ECO:0000313" key="3">
    <source>
        <dbReference type="EMBL" id="SFH78216.1"/>
    </source>
</evidence>
<dbReference type="Proteomes" id="UP000198649">
    <property type="component" value="Unassembled WGS sequence"/>
</dbReference>
<keyword evidence="2" id="KW-0812">Transmembrane</keyword>
<dbReference type="AlphaFoldDB" id="A0A1I3CV32"/>
<evidence type="ECO:0000313" key="4">
    <source>
        <dbReference type="Proteomes" id="UP000198649"/>
    </source>
</evidence>
<gene>
    <name evidence="3" type="ORF">SAMN05216561_102228</name>
</gene>
<dbReference type="STRING" id="1005945.SAMN05216561_102228"/>
<keyword evidence="2" id="KW-1133">Transmembrane helix</keyword>
<dbReference type="RefSeq" id="WP_091110374.1">
    <property type="nucleotide sequence ID" value="NZ_FOQG01000002.1"/>
</dbReference>
<protein>
    <submittedName>
        <fullName evidence="3">Uncharacterized protein</fullName>
    </submittedName>
</protein>
<feature type="region of interest" description="Disordered" evidence="1">
    <location>
        <begin position="47"/>
        <end position="74"/>
    </location>
</feature>
<feature type="transmembrane region" description="Helical" evidence="2">
    <location>
        <begin position="6"/>
        <end position="24"/>
    </location>
</feature>